<dbReference type="InterPro" id="IPR038050">
    <property type="entry name" value="Neuro_actylchol_rec"/>
</dbReference>
<feature type="transmembrane region" description="Helical" evidence="11">
    <location>
        <begin position="6"/>
        <end position="27"/>
    </location>
</feature>
<dbReference type="Pfam" id="PF02932">
    <property type="entry name" value="Neur_chan_memb"/>
    <property type="match status" value="1"/>
</dbReference>
<dbReference type="GO" id="GO:0005230">
    <property type="term" value="F:extracellular ligand-gated monoatomic ion channel activity"/>
    <property type="evidence" value="ECO:0007669"/>
    <property type="project" value="InterPro"/>
</dbReference>
<feature type="transmembrane region" description="Helical" evidence="11">
    <location>
        <begin position="309"/>
        <end position="329"/>
    </location>
</feature>
<keyword evidence="9 11" id="KW-0472">Membrane</keyword>
<evidence type="ECO:0000259" key="12">
    <source>
        <dbReference type="Pfam" id="PF02931"/>
    </source>
</evidence>
<feature type="domain" description="Neurotransmitter-gated ion-channel ligand-binding" evidence="12">
    <location>
        <begin position="81"/>
        <end position="246"/>
    </location>
</feature>
<comment type="subcellular location">
    <subcellularLocation>
        <location evidence="2">Cell membrane</location>
    </subcellularLocation>
    <subcellularLocation>
        <location evidence="1">Membrane</location>
        <topology evidence="1">Multi-pass membrane protein</topology>
    </subcellularLocation>
</comment>
<feature type="transmembrane region" description="Helical" evidence="11">
    <location>
        <begin position="417"/>
        <end position="437"/>
    </location>
</feature>
<evidence type="ECO:0000256" key="7">
    <source>
        <dbReference type="ARBA" id="ARBA00022989"/>
    </source>
</evidence>
<evidence type="ECO:0000256" key="1">
    <source>
        <dbReference type="ARBA" id="ARBA00004141"/>
    </source>
</evidence>
<evidence type="ECO:0000256" key="8">
    <source>
        <dbReference type="ARBA" id="ARBA00023065"/>
    </source>
</evidence>
<dbReference type="InterPro" id="IPR006201">
    <property type="entry name" value="Neur_channel"/>
</dbReference>
<dbReference type="SUPFAM" id="SSF63712">
    <property type="entry name" value="Nicotinic receptor ligand binding domain-like"/>
    <property type="match status" value="1"/>
</dbReference>
<dbReference type="Proteomes" id="UP000318571">
    <property type="component" value="Chromosome 11"/>
</dbReference>
<keyword evidence="6" id="KW-0732">Signal</keyword>
<keyword evidence="15" id="KW-1185">Reference proteome</keyword>
<dbReference type="GO" id="GO:0005886">
    <property type="term" value="C:plasma membrane"/>
    <property type="evidence" value="ECO:0007669"/>
    <property type="project" value="UniProtKB-SubCell"/>
</dbReference>
<dbReference type="InterPro" id="IPR036734">
    <property type="entry name" value="Neur_chan_lig-bd_sf"/>
</dbReference>
<dbReference type="SUPFAM" id="SSF90112">
    <property type="entry name" value="Neurotransmitter-gated ion-channel transmembrane pore"/>
    <property type="match status" value="1"/>
</dbReference>
<evidence type="ECO:0000256" key="5">
    <source>
        <dbReference type="ARBA" id="ARBA00022692"/>
    </source>
</evidence>
<dbReference type="InterPro" id="IPR018000">
    <property type="entry name" value="Neurotransmitter_ion_chnl_CS"/>
</dbReference>
<dbReference type="PROSITE" id="PS00236">
    <property type="entry name" value="NEUROTR_ION_CHANNEL"/>
    <property type="match status" value="1"/>
</dbReference>
<evidence type="ECO:0000313" key="14">
    <source>
        <dbReference type="EMBL" id="TRY78074.1"/>
    </source>
</evidence>
<keyword evidence="7 11" id="KW-1133">Transmembrane helix</keyword>
<dbReference type="GO" id="GO:0005254">
    <property type="term" value="F:chloride channel activity"/>
    <property type="evidence" value="ECO:0007669"/>
    <property type="project" value="UniProtKB-ARBA"/>
</dbReference>
<dbReference type="InterPro" id="IPR006028">
    <property type="entry name" value="GABAA/Glycine_rcpt"/>
</dbReference>
<dbReference type="EMBL" id="VCGU01000003">
    <property type="protein sequence ID" value="TRY78074.1"/>
    <property type="molecule type" value="Genomic_DNA"/>
</dbReference>
<evidence type="ECO:0000259" key="13">
    <source>
        <dbReference type="Pfam" id="PF02932"/>
    </source>
</evidence>
<keyword evidence="3" id="KW-0813">Transport</keyword>
<dbReference type="InterPro" id="IPR036719">
    <property type="entry name" value="Neuro-gated_channel_TM_sf"/>
</dbReference>
<dbReference type="Pfam" id="PF02931">
    <property type="entry name" value="Neur_chan_LBD"/>
    <property type="match status" value="1"/>
</dbReference>
<evidence type="ECO:0000256" key="9">
    <source>
        <dbReference type="ARBA" id="ARBA00023136"/>
    </source>
</evidence>
<protein>
    <recommendedName>
        <fullName evidence="16">Neurotransmitter-gated ion-channel ligand-binding domain-containing protein</fullName>
    </recommendedName>
</protein>
<keyword evidence="8" id="KW-0406">Ion transport</keyword>
<feature type="transmembrane region" description="Helical" evidence="11">
    <location>
        <begin position="284"/>
        <end position="303"/>
    </location>
</feature>
<proteinExistence type="predicted"/>
<dbReference type="PRINTS" id="PR00253">
    <property type="entry name" value="GABAARECEPTR"/>
</dbReference>
<dbReference type="OrthoDB" id="6667051at2759"/>
<evidence type="ECO:0000256" key="11">
    <source>
        <dbReference type="SAM" id="Phobius"/>
    </source>
</evidence>
<dbReference type="InterPro" id="IPR006202">
    <property type="entry name" value="Neur_chan_lig-bd"/>
</dbReference>
<evidence type="ECO:0000256" key="4">
    <source>
        <dbReference type="ARBA" id="ARBA00022475"/>
    </source>
</evidence>
<evidence type="ECO:0000256" key="6">
    <source>
        <dbReference type="ARBA" id="ARBA00022729"/>
    </source>
</evidence>
<gene>
    <name evidence="14" type="ORF">TCAL_09458</name>
</gene>
<evidence type="ECO:0000256" key="2">
    <source>
        <dbReference type="ARBA" id="ARBA00004236"/>
    </source>
</evidence>
<dbReference type="Gene3D" id="1.20.58.390">
    <property type="entry name" value="Neurotransmitter-gated ion-channel transmembrane domain"/>
    <property type="match status" value="1"/>
</dbReference>
<name>A0A553PK67_TIGCA</name>
<keyword evidence="5 11" id="KW-0812">Transmembrane</keyword>
<dbReference type="GO" id="GO:0004888">
    <property type="term" value="F:transmembrane signaling receptor activity"/>
    <property type="evidence" value="ECO:0007669"/>
    <property type="project" value="InterPro"/>
</dbReference>
<feature type="transmembrane region" description="Helical" evidence="11">
    <location>
        <begin position="341"/>
        <end position="366"/>
    </location>
</feature>
<feature type="domain" description="Neurotransmitter-gated ion-channel transmembrane" evidence="13">
    <location>
        <begin position="287"/>
        <end position="381"/>
    </location>
</feature>
<dbReference type="InterPro" id="IPR006029">
    <property type="entry name" value="Neurotrans-gated_channel_TM"/>
</dbReference>
<dbReference type="AlphaFoldDB" id="A0A553PK67"/>
<comment type="caution">
    <text evidence="14">The sequence shown here is derived from an EMBL/GenBank/DDBJ whole genome shotgun (WGS) entry which is preliminary data.</text>
</comment>
<keyword evidence="4" id="KW-1003">Cell membrane</keyword>
<accession>A0A553PK67</accession>
<organism evidence="14 15">
    <name type="scientific">Tigriopus californicus</name>
    <name type="common">Marine copepod</name>
    <dbReference type="NCBI Taxonomy" id="6832"/>
    <lineage>
        <taxon>Eukaryota</taxon>
        <taxon>Metazoa</taxon>
        <taxon>Ecdysozoa</taxon>
        <taxon>Arthropoda</taxon>
        <taxon>Crustacea</taxon>
        <taxon>Multicrustacea</taxon>
        <taxon>Hexanauplia</taxon>
        <taxon>Copepoda</taxon>
        <taxon>Harpacticoida</taxon>
        <taxon>Harpacticidae</taxon>
        <taxon>Tigriopus</taxon>
    </lineage>
</organism>
<sequence>MKTPHFIFVGLGILGIGIVSINLVTLASAMDYSYVDNYNQDDYFYQFEGLDNLHHPMEGNLTFRELIAKEKCKSRIHRFACLLKNYNSMLPPRQSGNLVKVYFDIIDVPEIDDNRHTMTIVLELVLQWQEPRLVLDPNRTTAINIDSEGLKRLWIPNVMFDRQHKLAQIGLFQDSKGGAVRDGEMIEFWTYIEVTVYCDMSFEHFPMDEQTCKFALSSLSSPEELMHFEFDVSTSQQNNRLQMYELNIKPFTDPSDLRWEYPAANYSICGFHVKMRRISSTYILIYYVPCTGMVLVSWISFLVDPNIVPGRTALLVTIFLVLTTIFSGIQRDTPRSQGLTALGQYALVCLTFVFLAMLEFATLLFLERFSAHKQKREARKEENSSRWGVPSIQDQAKAEKKAKRTKQWIKDVASTSYWMDQIALALFPIGFAIFNLVHFTQYN</sequence>
<evidence type="ECO:0000256" key="3">
    <source>
        <dbReference type="ARBA" id="ARBA00022448"/>
    </source>
</evidence>
<dbReference type="GO" id="GO:0099095">
    <property type="term" value="F:ligand-gated monoatomic anion channel activity"/>
    <property type="evidence" value="ECO:0007669"/>
    <property type="project" value="UniProtKB-ARBA"/>
</dbReference>
<reference evidence="14 15" key="1">
    <citation type="journal article" date="2018" name="Nat. Ecol. Evol.">
        <title>Genomic signatures of mitonuclear coevolution across populations of Tigriopus californicus.</title>
        <authorList>
            <person name="Barreto F.S."/>
            <person name="Watson E.T."/>
            <person name="Lima T.G."/>
            <person name="Willett C.S."/>
            <person name="Edmands S."/>
            <person name="Li W."/>
            <person name="Burton R.S."/>
        </authorList>
    </citation>
    <scope>NUCLEOTIDE SEQUENCE [LARGE SCALE GENOMIC DNA]</scope>
    <source>
        <strain evidence="14 15">San Diego</strain>
    </source>
</reference>
<dbReference type="PANTHER" id="PTHR18945">
    <property type="entry name" value="NEUROTRANSMITTER GATED ION CHANNEL"/>
    <property type="match status" value="1"/>
</dbReference>
<dbReference type="STRING" id="6832.A0A553PK67"/>
<dbReference type="Gene3D" id="2.70.170.10">
    <property type="entry name" value="Neurotransmitter-gated ion-channel ligand-binding domain"/>
    <property type="match status" value="1"/>
</dbReference>
<evidence type="ECO:0000313" key="15">
    <source>
        <dbReference type="Proteomes" id="UP000318571"/>
    </source>
</evidence>
<evidence type="ECO:0008006" key="16">
    <source>
        <dbReference type="Google" id="ProtNLM"/>
    </source>
</evidence>
<keyword evidence="10" id="KW-0407">Ion channel</keyword>
<evidence type="ECO:0000256" key="10">
    <source>
        <dbReference type="ARBA" id="ARBA00023303"/>
    </source>
</evidence>